<dbReference type="InterPro" id="IPR013783">
    <property type="entry name" value="Ig-like_fold"/>
</dbReference>
<dbReference type="PROSITE" id="PS50835">
    <property type="entry name" value="IG_LIKE"/>
    <property type="match status" value="1"/>
</dbReference>
<gene>
    <name evidence="3" type="ORF">A3Q56_05545</name>
</gene>
<evidence type="ECO:0000313" key="4">
    <source>
        <dbReference type="Proteomes" id="UP000078046"/>
    </source>
</evidence>
<accession>A0A177AXK7</accession>
<dbReference type="InterPro" id="IPR036179">
    <property type="entry name" value="Ig-like_dom_sf"/>
</dbReference>
<reference evidence="3 4" key="1">
    <citation type="submission" date="2016-04" db="EMBL/GenBank/DDBJ databases">
        <title>The genome of Intoshia linei affirms orthonectids as highly simplified spiralians.</title>
        <authorList>
            <person name="Mikhailov K.V."/>
            <person name="Slusarev G.S."/>
            <person name="Nikitin M.A."/>
            <person name="Logacheva M.D."/>
            <person name="Penin A."/>
            <person name="Aleoshin V."/>
            <person name="Panchin Y.V."/>
        </authorList>
    </citation>
    <scope>NUCLEOTIDE SEQUENCE [LARGE SCALE GENOMIC DNA]</scope>
    <source>
        <strain evidence="3">Intl2013</strain>
        <tissue evidence="3">Whole animal</tissue>
    </source>
</reference>
<comment type="caution">
    <text evidence="3">The sequence shown here is derived from an EMBL/GenBank/DDBJ whole genome shotgun (WGS) entry which is preliminary data.</text>
</comment>
<dbReference type="InterPro" id="IPR007110">
    <property type="entry name" value="Ig-like_dom"/>
</dbReference>
<organism evidence="3 4">
    <name type="scientific">Intoshia linei</name>
    <dbReference type="NCBI Taxonomy" id="1819745"/>
    <lineage>
        <taxon>Eukaryota</taxon>
        <taxon>Metazoa</taxon>
        <taxon>Spiralia</taxon>
        <taxon>Lophotrochozoa</taxon>
        <taxon>Mesozoa</taxon>
        <taxon>Orthonectida</taxon>
        <taxon>Rhopaluridae</taxon>
        <taxon>Intoshia</taxon>
    </lineage>
</organism>
<evidence type="ECO:0000313" key="3">
    <source>
        <dbReference type="EMBL" id="OAF66725.1"/>
    </source>
</evidence>
<dbReference type="EMBL" id="LWCA01000846">
    <property type="protein sequence ID" value="OAF66725.1"/>
    <property type="molecule type" value="Genomic_DNA"/>
</dbReference>
<dbReference type="Proteomes" id="UP000078046">
    <property type="component" value="Unassembled WGS sequence"/>
</dbReference>
<feature type="domain" description="Ig-like" evidence="2">
    <location>
        <begin position="123"/>
        <end position="199"/>
    </location>
</feature>
<name>A0A177AXK7_9BILA</name>
<evidence type="ECO:0000259" key="2">
    <source>
        <dbReference type="PROSITE" id="PS50835"/>
    </source>
</evidence>
<evidence type="ECO:0000256" key="1">
    <source>
        <dbReference type="SAM" id="SignalP"/>
    </source>
</evidence>
<protein>
    <recommendedName>
        <fullName evidence="2">Ig-like domain-containing protein</fullName>
    </recommendedName>
</protein>
<proteinExistence type="predicted"/>
<feature type="chain" id="PRO_5008056727" description="Ig-like domain-containing protein" evidence="1">
    <location>
        <begin position="21"/>
        <end position="313"/>
    </location>
</feature>
<feature type="non-terminal residue" evidence="3">
    <location>
        <position position="313"/>
    </location>
</feature>
<dbReference type="SUPFAM" id="SSF48726">
    <property type="entry name" value="Immunoglobulin"/>
    <property type="match status" value="2"/>
</dbReference>
<sequence>MCLIFLVLLNLFVSYKNVQIFETPTPFFLMSGDTLALRCFDETNIDLVWYRRTKLSNNSQSIIVPSYEKNFEIHKTTIYPKMSVQTTLIYRKLSLDDAGVYLCSDLLKYYMSAIWLTVIDIVPSKNLTINYFTSSVRLTCQIIGLETNLSLVSYFWTFNGQVISNPQDRFISMDYHPNNTFSIIIKPNIDTNVTGVYECVYKLHTSYGLAIFSKPIFFKVKHQLFAEVQTIKAKLKKIDKKRLSQIYFLHALFLLKPVCEYPFTIDYRKILKIDISRCTALIYIIDTTYTATIPRKQKRHTSKSKYGSNQMKS</sequence>
<dbReference type="Gene3D" id="2.60.40.10">
    <property type="entry name" value="Immunoglobulins"/>
    <property type="match status" value="2"/>
</dbReference>
<keyword evidence="1" id="KW-0732">Signal</keyword>
<keyword evidence="4" id="KW-1185">Reference proteome</keyword>
<dbReference type="AlphaFoldDB" id="A0A177AXK7"/>
<feature type="signal peptide" evidence="1">
    <location>
        <begin position="1"/>
        <end position="20"/>
    </location>
</feature>